<dbReference type="Gene3D" id="3.40.50.150">
    <property type="entry name" value="Vaccinia Virus protein VP39"/>
    <property type="match status" value="1"/>
</dbReference>
<feature type="domain" description="YtxK-like N-terminal helical" evidence="2">
    <location>
        <begin position="11"/>
        <end position="91"/>
    </location>
</feature>
<evidence type="ECO:0000313" key="3">
    <source>
        <dbReference type="EMBL" id="EFU74663.1"/>
    </source>
</evidence>
<dbReference type="STRING" id="888064.HMPREF9088_0514"/>
<dbReference type="InterPro" id="IPR048375">
    <property type="entry name" value="YtxK-like_N"/>
</dbReference>
<organism evidence="3 4">
    <name type="scientific">Enterococcus italicus (strain DSM 15952 / CCUG 50447 / LMG 22039 / TP 1.5)</name>
    <dbReference type="NCBI Taxonomy" id="888064"/>
    <lineage>
        <taxon>Bacteria</taxon>
        <taxon>Bacillati</taxon>
        <taxon>Bacillota</taxon>
        <taxon>Bacilli</taxon>
        <taxon>Lactobacillales</taxon>
        <taxon>Enterococcaceae</taxon>
        <taxon>Enterococcus</taxon>
    </lineage>
</organism>
<dbReference type="PANTHER" id="PTHR41313">
    <property type="entry name" value="ADENINE-SPECIFIC METHYLTRANSFERASE"/>
    <property type="match status" value="1"/>
</dbReference>
<gene>
    <name evidence="3" type="ORF">HMPREF9088_0514</name>
</gene>
<dbReference type="HOGENOM" id="CLU_073534_0_0_9"/>
<dbReference type="SUPFAM" id="SSF53335">
    <property type="entry name" value="S-adenosyl-L-methionine-dependent methyltransferases"/>
    <property type="match status" value="1"/>
</dbReference>
<dbReference type="InterPro" id="IPR029063">
    <property type="entry name" value="SAM-dependent_MTases_sf"/>
</dbReference>
<dbReference type="EMBL" id="AEPV01000018">
    <property type="protein sequence ID" value="EFU74663.1"/>
    <property type="molecule type" value="Genomic_DNA"/>
</dbReference>
<dbReference type="Gene3D" id="1.10.150.470">
    <property type="match status" value="1"/>
</dbReference>
<dbReference type="Pfam" id="PF21106">
    <property type="entry name" value="YtxK_like"/>
    <property type="match status" value="1"/>
</dbReference>
<dbReference type="GO" id="GO:0008170">
    <property type="term" value="F:N-methyltransferase activity"/>
    <property type="evidence" value="ECO:0007669"/>
    <property type="project" value="InterPro"/>
</dbReference>
<dbReference type="PANTHER" id="PTHR41313:SF1">
    <property type="entry name" value="DNA METHYLASE ADENINE-SPECIFIC DOMAIN-CONTAINING PROTEIN"/>
    <property type="match status" value="1"/>
</dbReference>
<dbReference type="AlphaFoldDB" id="E6LDS4"/>
<dbReference type="PIRSF" id="PIRSF026567">
    <property type="entry name" value="Adenine_mtase_bact_prd"/>
    <property type="match status" value="1"/>
</dbReference>
<name>E6LDS4_ENTI1</name>
<feature type="domain" description="DNA methylase adenine-specific" evidence="1">
    <location>
        <begin position="114"/>
        <end position="318"/>
    </location>
</feature>
<dbReference type="InterPro" id="IPR003356">
    <property type="entry name" value="DNA_methylase_A-5"/>
</dbReference>
<protein>
    <submittedName>
        <fullName evidence="3">Uncharacterized protein</fullName>
    </submittedName>
</protein>
<evidence type="ECO:0000313" key="4">
    <source>
        <dbReference type="Proteomes" id="UP000010296"/>
    </source>
</evidence>
<keyword evidence="4" id="KW-1185">Reference proteome</keyword>
<comment type="caution">
    <text evidence="3">The sequence shown here is derived from an EMBL/GenBank/DDBJ whole genome shotgun (WGS) entry which is preliminary data.</text>
</comment>
<dbReference type="Pfam" id="PF02384">
    <property type="entry name" value="N6_Mtase"/>
    <property type="match status" value="1"/>
</dbReference>
<evidence type="ECO:0000259" key="1">
    <source>
        <dbReference type="Pfam" id="PF02384"/>
    </source>
</evidence>
<dbReference type="InterPro" id="IPR016843">
    <property type="entry name" value="S-AdoMet-dep_Ade-MeTrfase_prd"/>
</dbReference>
<dbReference type="Proteomes" id="UP000010296">
    <property type="component" value="Unassembled WGS sequence"/>
</dbReference>
<accession>E6LDS4</accession>
<reference evidence="3 4" key="1">
    <citation type="submission" date="2010-12" db="EMBL/GenBank/DDBJ databases">
        <authorList>
            <person name="Muzny D."/>
            <person name="Qin X."/>
            <person name="Deng J."/>
            <person name="Jiang H."/>
            <person name="Liu Y."/>
            <person name="Qu J."/>
            <person name="Song X.-Z."/>
            <person name="Zhang L."/>
            <person name="Thornton R."/>
            <person name="Coyle M."/>
            <person name="Francisco L."/>
            <person name="Jackson L."/>
            <person name="Javaid M."/>
            <person name="Korchina V."/>
            <person name="Kovar C."/>
            <person name="Mata R."/>
            <person name="Mathew T."/>
            <person name="Ngo R."/>
            <person name="Nguyen L."/>
            <person name="Nguyen N."/>
            <person name="Okwuonu G."/>
            <person name="Ongeri F."/>
            <person name="Pham C."/>
            <person name="Simmons D."/>
            <person name="Wilczek-Boney K."/>
            <person name="Hale W."/>
            <person name="Jakkamsetti A."/>
            <person name="Pham P."/>
            <person name="Ruth R."/>
            <person name="San Lucas F."/>
            <person name="Warren J."/>
            <person name="Zhang J."/>
            <person name="Zhao Z."/>
            <person name="Zhou C."/>
            <person name="Zhu D."/>
            <person name="Lee S."/>
            <person name="Bess C."/>
            <person name="Blankenburg K."/>
            <person name="Forbes L."/>
            <person name="Fu Q."/>
            <person name="Gubbala S."/>
            <person name="Hirani K."/>
            <person name="Jayaseelan J.C."/>
            <person name="Lara F."/>
            <person name="Munidasa M."/>
            <person name="Palculict T."/>
            <person name="Patil S."/>
            <person name="Pu L.-L."/>
            <person name="Saada N."/>
            <person name="Tang L."/>
            <person name="Weissenberger G."/>
            <person name="Zhu Y."/>
            <person name="Hemphill L."/>
            <person name="Shang Y."/>
            <person name="Youmans B."/>
            <person name="Ayvaz T."/>
            <person name="Ross M."/>
            <person name="Santibanez J."/>
            <person name="Aqrawi P."/>
            <person name="Gross S."/>
            <person name="Joshi V."/>
            <person name="Fowler G."/>
            <person name="Nazareth L."/>
            <person name="Reid J."/>
            <person name="Worley K."/>
            <person name="Petrosino J."/>
            <person name="Highlander S."/>
            <person name="Gibbs R."/>
        </authorList>
    </citation>
    <scope>NUCLEOTIDE SEQUENCE [LARGE SCALE GENOMIC DNA]</scope>
    <source>
        <strain evidence="4">DSM 15952 / CCUG 50447 / LMG 22039 / TP 1.5</strain>
    </source>
</reference>
<proteinExistence type="predicted"/>
<evidence type="ECO:0000259" key="2">
    <source>
        <dbReference type="Pfam" id="PF21106"/>
    </source>
</evidence>
<sequence>MRGQMTGNKIEEMFSLHLTAIQLLQNALSSSFIDAYVEHMENVVDNYQVRVVDGVPDEASVKRLQEVYKQLATPLTPEEKRKVSQLVLLKGTQTEPLQPNHQLTPDGIGFLFIYLMEQLYPKKAESLAMLDVSVGMGNLLLTIMTNLKLAGYQSVKGVGVDNDETLLEVASATSSWIGENVALFHQDGLQPMLLEPVDVAVADLPIGYYPDDARATEFLMHVEQGHSYAHHLLMEQSMRYVKESGYGLFLLPSNFLETEQSAELKKWFQERVFLQGIIALPDELFKTEASRKSIVIVQNRSEQTTQAKEVLLAKLTSLTKPQSIQSFFKQFEKWIKENKK</sequence>
<dbReference type="GO" id="GO:0003677">
    <property type="term" value="F:DNA binding"/>
    <property type="evidence" value="ECO:0007669"/>
    <property type="project" value="InterPro"/>
</dbReference>
<dbReference type="InterPro" id="IPR052933">
    <property type="entry name" value="DNA_Protect_Modify"/>
</dbReference>
<dbReference type="eggNOG" id="COG0827">
    <property type="taxonomic scope" value="Bacteria"/>
</dbReference>